<evidence type="ECO:0000313" key="1">
    <source>
        <dbReference type="EMBL" id="KAK3781188.1"/>
    </source>
</evidence>
<organism evidence="1 2">
    <name type="scientific">Elysia crispata</name>
    <name type="common">lettuce slug</name>
    <dbReference type="NCBI Taxonomy" id="231223"/>
    <lineage>
        <taxon>Eukaryota</taxon>
        <taxon>Metazoa</taxon>
        <taxon>Spiralia</taxon>
        <taxon>Lophotrochozoa</taxon>
        <taxon>Mollusca</taxon>
        <taxon>Gastropoda</taxon>
        <taxon>Heterobranchia</taxon>
        <taxon>Euthyneura</taxon>
        <taxon>Panpulmonata</taxon>
        <taxon>Sacoglossa</taxon>
        <taxon>Placobranchoidea</taxon>
        <taxon>Plakobranchidae</taxon>
        <taxon>Elysia</taxon>
    </lineage>
</organism>
<evidence type="ECO:0000313" key="2">
    <source>
        <dbReference type="Proteomes" id="UP001283361"/>
    </source>
</evidence>
<dbReference type="Proteomes" id="UP001283361">
    <property type="component" value="Unassembled WGS sequence"/>
</dbReference>
<name>A0AAE1A596_9GAST</name>
<proteinExistence type="predicted"/>
<keyword evidence="2" id="KW-1185">Reference proteome</keyword>
<comment type="caution">
    <text evidence="1">The sequence shown here is derived from an EMBL/GenBank/DDBJ whole genome shotgun (WGS) entry which is preliminary data.</text>
</comment>
<protein>
    <submittedName>
        <fullName evidence="1">Uncharacterized protein</fullName>
    </submittedName>
</protein>
<gene>
    <name evidence="1" type="ORF">RRG08_020127</name>
</gene>
<dbReference type="AlphaFoldDB" id="A0AAE1A596"/>
<accession>A0AAE1A596</accession>
<sequence length="102" mass="11042">MHHTTCPELGEVAMLGGAGGHECDEGCRNQVGTMAADIRATRRAQGFMSSNTIPGSLIKLFNDLLDDMDRYRKKDKGAVGHLDHCSVAEHRGAIMVDTNRSS</sequence>
<dbReference type="EMBL" id="JAWDGP010002657">
    <property type="protein sequence ID" value="KAK3781188.1"/>
    <property type="molecule type" value="Genomic_DNA"/>
</dbReference>
<reference evidence="1" key="1">
    <citation type="journal article" date="2023" name="G3 (Bethesda)">
        <title>A reference genome for the long-term kleptoplast-retaining sea slug Elysia crispata morphotype clarki.</title>
        <authorList>
            <person name="Eastman K.E."/>
            <person name="Pendleton A.L."/>
            <person name="Shaikh M.A."/>
            <person name="Suttiyut T."/>
            <person name="Ogas R."/>
            <person name="Tomko P."/>
            <person name="Gavelis G."/>
            <person name="Widhalm J.R."/>
            <person name="Wisecaver J.H."/>
        </authorList>
    </citation>
    <scope>NUCLEOTIDE SEQUENCE</scope>
    <source>
        <strain evidence="1">ECLA1</strain>
    </source>
</reference>